<dbReference type="Gene3D" id="3.30.365.10">
    <property type="entry name" value="Aldehyde oxidase/xanthine dehydrogenase, molybdopterin binding domain"/>
    <property type="match status" value="1"/>
</dbReference>
<protein>
    <submittedName>
        <fullName evidence="2">Isoquinoline 1-oxidoreductase beta subunit</fullName>
        <ecNumber evidence="2">1.3.99.16</ecNumber>
    </submittedName>
</protein>
<evidence type="ECO:0000313" key="3">
    <source>
        <dbReference type="Proteomes" id="UP000618986"/>
    </source>
</evidence>
<organism evidence="2 3">
    <name type="scientific">Micromonospora echinospora</name>
    <name type="common">Micromonospora purpurea</name>
    <dbReference type="NCBI Taxonomy" id="1877"/>
    <lineage>
        <taxon>Bacteria</taxon>
        <taxon>Bacillati</taxon>
        <taxon>Actinomycetota</taxon>
        <taxon>Actinomycetes</taxon>
        <taxon>Micromonosporales</taxon>
        <taxon>Micromonosporaceae</taxon>
        <taxon>Micromonospora</taxon>
    </lineage>
</organism>
<reference evidence="2 3" key="1">
    <citation type="submission" date="2020-08" db="EMBL/GenBank/DDBJ databases">
        <title>Sequencing the genomes of 1000 actinobacteria strains.</title>
        <authorList>
            <person name="Klenk H.-P."/>
        </authorList>
    </citation>
    <scope>NUCLEOTIDE SEQUENCE [LARGE SCALE GENOMIC DNA]</scope>
    <source>
        <strain evidence="2 3">DSM 43036</strain>
    </source>
</reference>
<dbReference type="GO" id="GO:0047121">
    <property type="term" value="F:isoquinoline 1-oxidoreductase activity"/>
    <property type="evidence" value="ECO:0007669"/>
    <property type="project" value="UniProtKB-EC"/>
</dbReference>
<dbReference type="InterPro" id="IPR046867">
    <property type="entry name" value="AldOxase/xan_DH_MoCoBD2"/>
</dbReference>
<dbReference type="Pfam" id="PF20256">
    <property type="entry name" value="MoCoBD_2"/>
    <property type="match status" value="1"/>
</dbReference>
<dbReference type="GeneID" id="300293336"/>
<dbReference type="EC" id="1.3.99.16" evidence="2"/>
<feature type="domain" description="Aldehyde oxidase/xanthine dehydrogenase second molybdopterin binding" evidence="1">
    <location>
        <begin position="53"/>
        <end position="183"/>
    </location>
</feature>
<comment type="caution">
    <text evidence="2">The sequence shown here is derived from an EMBL/GenBank/DDBJ whole genome shotgun (WGS) entry which is preliminary data.</text>
</comment>
<accession>A0ABR6ME44</accession>
<dbReference type="EMBL" id="JACHJC010000001">
    <property type="protein sequence ID" value="MBB5112925.1"/>
    <property type="molecule type" value="Genomic_DNA"/>
</dbReference>
<dbReference type="InterPro" id="IPR037165">
    <property type="entry name" value="AldOxase/xan_DH_Mopterin-bd_sf"/>
</dbReference>
<keyword evidence="2" id="KW-0560">Oxidoreductase</keyword>
<dbReference type="SUPFAM" id="SSF56003">
    <property type="entry name" value="Molybdenum cofactor-binding domain"/>
    <property type="match status" value="1"/>
</dbReference>
<evidence type="ECO:0000259" key="1">
    <source>
        <dbReference type="Pfam" id="PF20256"/>
    </source>
</evidence>
<sequence length="197" mass="19692">MSASVPRFLGYVLAAPVLVTAAELAAAYPRAARLPSPDVTGLLGLGHVLTATALPAAELISVEVGPDGTVSVTLPPGRVGHGGDASAAELIAEELSLPRRRVRVPPADARPRPAAGRWRAGPGPAVATRTPVLVAAAVARRRLLEAASATLGTPVAGLRLAAGAVTDGAGRRLDIGALAVTAATTRTIAVAVDLAPR</sequence>
<gene>
    <name evidence="2" type="ORF">FHU28_002764</name>
</gene>
<dbReference type="Proteomes" id="UP000618986">
    <property type="component" value="Unassembled WGS sequence"/>
</dbReference>
<proteinExistence type="predicted"/>
<keyword evidence="3" id="KW-1185">Reference proteome</keyword>
<name>A0ABR6ME44_MICEC</name>
<dbReference type="RefSeq" id="WP_184684285.1">
    <property type="nucleotide sequence ID" value="NZ_JACHJC010000001.1"/>
</dbReference>
<evidence type="ECO:0000313" key="2">
    <source>
        <dbReference type="EMBL" id="MBB5112925.1"/>
    </source>
</evidence>